<dbReference type="AlphaFoldDB" id="J4C8G4"/>
<keyword evidence="2" id="KW-1185">Reference proteome</keyword>
<name>J4C8G4_THEOR</name>
<evidence type="ECO:0000313" key="1">
    <source>
        <dbReference type="EMBL" id="BAM40743.1"/>
    </source>
</evidence>
<accession>J4C8G4</accession>
<protein>
    <submittedName>
        <fullName evidence="1">Uncharacterized protein</fullName>
    </submittedName>
</protein>
<dbReference type="VEuPathDB" id="PiroplasmaDB:TOT_030000005"/>
<reference evidence="1 2" key="1">
    <citation type="journal article" date="2012" name="MBio">
        <title>Comparative genome analysis of three eukaryotic parasites with differing abilities to transform leukocytes reveals key mediators of Theileria-induced leukocyte transformation.</title>
        <authorList>
            <person name="Hayashida K."/>
            <person name="Hara Y."/>
            <person name="Abe T."/>
            <person name="Yamasaki C."/>
            <person name="Toyoda A."/>
            <person name="Kosuge T."/>
            <person name="Suzuki Y."/>
            <person name="Sato Y."/>
            <person name="Kawashima S."/>
            <person name="Katayama T."/>
            <person name="Wakaguri H."/>
            <person name="Inoue N."/>
            <person name="Homma K."/>
            <person name="Tada-Umezaki M."/>
            <person name="Yagi Y."/>
            <person name="Fujii Y."/>
            <person name="Habara T."/>
            <person name="Kanehisa M."/>
            <person name="Watanabe H."/>
            <person name="Ito K."/>
            <person name="Gojobori T."/>
            <person name="Sugawara H."/>
            <person name="Imanishi T."/>
            <person name="Weir W."/>
            <person name="Gardner M."/>
            <person name="Pain A."/>
            <person name="Shiels B."/>
            <person name="Hattori M."/>
            <person name="Nene V."/>
            <person name="Sugimoto C."/>
        </authorList>
    </citation>
    <scope>NUCLEOTIDE SEQUENCE [LARGE SCALE GENOMIC DNA]</scope>
    <source>
        <strain evidence="1 2">Shintoku</strain>
    </source>
</reference>
<dbReference type="EMBL" id="AP011948">
    <property type="protein sequence ID" value="BAM40743.1"/>
    <property type="molecule type" value="Genomic_DNA"/>
</dbReference>
<dbReference type="RefSeq" id="XP_009691044.1">
    <property type="nucleotide sequence ID" value="XM_009692749.1"/>
</dbReference>
<sequence length="67" mass="7750">MKLDINQKLVQLTQTMIRNLDSNLQAVKAIKLMTPMRIWLSLHRLANVHVLNFPRCLEAVLKDQSVP</sequence>
<dbReference type="KEGG" id="tot:TOT_030000005"/>
<gene>
    <name evidence="1" type="ORF">TOT_030000005</name>
</gene>
<dbReference type="GeneID" id="20715217"/>
<proteinExistence type="predicted"/>
<organism evidence="1 2">
    <name type="scientific">Theileria orientalis strain Shintoku</name>
    <dbReference type="NCBI Taxonomy" id="869250"/>
    <lineage>
        <taxon>Eukaryota</taxon>
        <taxon>Sar</taxon>
        <taxon>Alveolata</taxon>
        <taxon>Apicomplexa</taxon>
        <taxon>Aconoidasida</taxon>
        <taxon>Piroplasmida</taxon>
        <taxon>Theileriidae</taxon>
        <taxon>Theileria</taxon>
    </lineage>
</organism>
<dbReference type="Proteomes" id="UP000003786">
    <property type="component" value="Chromosome 3"/>
</dbReference>
<evidence type="ECO:0000313" key="2">
    <source>
        <dbReference type="Proteomes" id="UP000003786"/>
    </source>
</evidence>